<dbReference type="Gene3D" id="1.20.120.530">
    <property type="entry name" value="GntR ligand-binding domain-like"/>
    <property type="match status" value="1"/>
</dbReference>
<dbReference type="AlphaFoldDB" id="A0A1C3K0T6"/>
<dbReference type="SUPFAM" id="SSF48008">
    <property type="entry name" value="GntR ligand-binding domain-like"/>
    <property type="match status" value="1"/>
</dbReference>
<keyword evidence="7" id="KW-1185">Reference proteome</keyword>
<dbReference type="PROSITE" id="PS50949">
    <property type="entry name" value="HTH_GNTR"/>
    <property type="match status" value="1"/>
</dbReference>
<feature type="domain" description="HTH gntR-type" evidence="4">
    <location>
        <begin position="13"/>
        <end position="80"/>
    </location>
</feature>
<dbReference type="SMART" id="SM00345">
    <property type="entry name" value="HTH_GNTR"/>
    <property type="match status" value="1"/>
</dbReference>
<dbReference type="Pfam" id="PF00392">
    <property type="entry name" value="GntR"/>
    <property type="match status" value="1"/>
</dbReference>
<dbReference type="KEGG" id="odi:ODI_R2972"/>
<keyword evidence="2" id="KW-0238">DNA-binding</keyword>
<evidence type="ECO:0000256" key="3">
    <source>
        <dbReference type="ARBA" id="ARBA00023163"/>
    </source>
</evidence>
<organism evidence="5 7">
    <name type="scientific">Orrella dioscoreae</name>
    <dbReference type="NCBI Taxonomy" id="1851544"/>
    <lineage>
        <taxon>Bacteria</taxon>
        <taxon>Pseudomonadati</taxon>
        <taxon>Pseudomonadota</taxon>
        <taxon>Betaproteobacteria</taxon>
        <taxon>Burkholderiales</taxon>
        <taxon>Alcaligenaceae</taxon>
        <taxon>Orrella</taxon>
    </lineage>
</organism>
<accession>A0A1C3K0T6</accession>
<proteinExistence type="predicted"/>
<dbReference type="SMART" id="SM00895">
    <property type="entry name" value="FCD"/>
    <property type="match status" value="1"/>
</dbReference>
<dbReference type="Proteomes" id="UP000078558">
    <property type="component" value="Chromosome I"/>
</dbReference>
<name>A0A1C3K0T6_9BURK</name>
<dbReference type="OrthoDB" id="8680240at2"/>
<dbReference type="SUPFAM" id="SSF46785">
    <property type="entry name" value="Winged helix' DNA-binding domain"/>
    <property type="match status" value="1"/>
</dbReference>
<keyword evidence="1" id="KW-0805">Transcription regulation</keyword>
<sequence length="233" mass="26574">MKKTDITEKKKRGLGAQSIYDRLRRDIIELVLPPGVPLDEINLSNQFQMSRTPVREALVRLAAEGLVTSLPNRNTIVSVIDFRQIGGYLDALTLMYRVTTRGAAVHHRPHQLEHIRARQDEFAVAVRNQDALAMIVTNRDFHIAIAEAADNPYYVGLFSKLLDEGQRILRMYYSSFDDRLPDEYVREHEEMILAIAARDTDRADRLAIGHAEQISRHIRGLMSRDVAAKMALK</sequence>
<dbReference type="Pfam" id="PF07729">
    <property type="entry name" value="FCD"/>
    <property type="match status" value="1"/>
</dbReference>
<gene>
    <name evidence="5" type="ORF">ODI_01935</name>
    <name evidence="6" type="ORF">ODI_R2972</name>
</gene>
<evidence type="ECO:0000313" key="6">
    <source>
        <dbReference type="EMBL" id="SOE50791.1"/>
    </source>
</evidence>
<dbReference type="EMBL" id="LT907988">
    <property type="protein sequence ID" value="SOE50791.1"/>
    <property type="molecule type" value="Genomic_DNA"/>
</dbReference>
<reference evidence="5 7" key="1">
    <citation type="submission" date="2016-06" db="EMBL/GenBank/DDBJ databases">
        <authorList>
            <person name="Kjaerup R.B."/>
            <person name="Dalgaard T.S."/>
            <person name="Juul-Madsen H.R."/>
        </authorList>
    </citation>
    <scope>NUCLEOTIDE SEQUENCE [LARGE SCALE GENOMIC DNA]</scope>
    <source>
        <strain evidence="5">Orrdi1</strain>
    </source>
</reference>
<dbReference type="EMBL" id="FLRC01000014">
    <property type="protein sequence ID" value="SBT25119.1"/>
    <property type="molecule type" value="Genomic_DNA"/>
</dbReference>
<dbReference type="InterPro" id="IPR036388">
    <property type="entry name" value="WH-like_DNA-bd_sf"/>
</dbReference>
<dbReference type="PANTHER" id="PTHR43537">
    <property type="entry name" value="TRANSCRIPTIONAL REGULATOR, GNTR FAMILY"/>
    <property type="match status" value="1"/>
</dbReference>
<dbReference type="GO" id="GO:0003677">
    <property type="term" value="F:DNA binding"/>
    <property type="evidence" value="ECO:0007669"/>
    <property type="project" value="UniProtKB-KW"/>
</dbReference>
<evidence type="ECO:0000256" key="1">
    <source>
        <dbReference type="ARBA" id="ARBA00023015"/>
    </source>
</evidence>
<evidence type="ECO:0000313" key="5">
    <source>
        <dbReference type="EMBL" id="SBT25119.1"/>
    </source>
</evidence>
<dbReference type="InterPro" id="IPR036390">
    <property type="entry name" value="WH_DNA-bd_sf"/>
</dbReference>
<evidence type="ECO:0000259" key="4">
    <source>
        <dbReference type="PROSITE" id="PS50949"/>
    </source>
</evidence>
<protein>
    <submittedName>
        <fullName evidence="5">Transcriptional regulator, GntR family</fullName>
    </submittedName>
</protein>
<evidence type="ECO:0000256" key="2">
    <source>
        <dbReference type="ARBA" id="ARBA00023125"/>
    </source>
</evidence>
<reference evidence="6 7" key="2">
    <citation type="submission" date="2017-08" db="EMBL/GenBank/DDBJ databases">
        <authorList>
            <person name="de Groot N.N."/>
        </authorList>
    </citation>
    <scope>NUCLEOTIDE SEQUENCE [LARGE SCALE GENOMIC DNA]</scope>
    <source>
        <strain evidence="6">Orrdi1</strain>
    </source>
</reference>
<dbReference type="Gene3D" id="1.10.10.10">
    <property type="entry name" value="Winged helix-like DNA-binding domain superfamily/Winged helix DNA-binding domain"/>
    <property type="match status" value="1"/>
</dbReference>
<keyword evidence="3" id="KW-0804">Transcription</keyword>
<dbReference type="InterPro" id="IPR000524">
    <property type="entry name" value="Tscrpt_reg_HTH_GntR"/>
</dbReference>
<dbReference type="STRING" id="1851544.ODI_01935"/>
<dbReference type="PANTHER" id="PTHR43537:SF53">
    <property type="entry name" value="HTH-TYPE TRANSCRIPTIONAL REPRESSOR NANR"/>
    <property type="match status" value="1"/>
</dbReference>
<evidence type="ECO:0000313" key="7">
    <source>
        <dbReference type="Proteomes" id="UP000078558"/>
    </source>
</evidence>
<dbReference type="InterPro" id="IPR008920">
    <property type="entry name" value="TF_FadR/GntR_C"/>
</dbReference>
<dbReference type="InterPro" id="IPR011711">
    <property type="entry name" value="GntR_C"/>
</dbReference>
<dbReference type="CDD" id="cd07377">
    <property type="entry name" value="WHTH_GntR"/>
    <property type="match status" value="1"/>
</dbReference>
<dbReference type="GO" id="GO:0003700">
    <property type="term" value="F:DNA-binding transcription factor activity"/>
    <property type="evidence" value="ECO:0007669"/>
    <property type="project" value="InterPro"/>
</dbReference>
<dbReference type="RefSeq" id="WP_067752488.1">
    <property type="nucleotide sequence ID" value="NZ_LT907988.1"/>
</dbReference>